<dbReference type="InterPro" id="IPR036065">
    <property type="entry name" value="BolA-like_sf"/>
</dbReference>
<feature type="compositionally biased region" description="Polar residues" evidence="3">
    <location>
        <begin position="107"/>
        <end position="117"/>
    </location>
</feature>
<name>A0ABD3WVC5_SINWO</name>
<dbReference type="EMBL" id="JBJQND010000005">
    <property type="protein sequence ID" value="KAL3877919.1"/>
    <property type="molecule type" value="Genomic_DNA"/>
</dbReference>
<reference evidence="4 5" key="1">
    <citation type="submission" date="2024-11" db="EMBL/GenBank/DDBJ databases">
        <title>Chromosome-level genome assembly of the freshwater bivalve Anodonta woodiana.</title>
        <authorList>
            <person name="Chen X."/>
        </authorList>
    </citation>
    <scope>NUCLEOTIDE SEQUENCE [LARGE SCALE GENOMIC DNA]</scope>
    <source>
        <strain evidence="4">MN2024</strain>
        <tissue evidence="4">Gills</tissue>
    </source>
</reference>
<dbReference type="SUPFAM" id="SSF82657">
    <property type="entry name" value="BolA-like"/>
    <property type="match status" value="1"/>
</dbReference>
<dbReference type="InterPro" id="IPR050961">
    <property type="entry name" value="BolA/IbaG_stress_morph_reg"/>
</dbReference>
<gene>
    <name evidence="4" type="ORF">ACJMK2_035560</name>
</gene>
<organism evidence="4 5">
    <name type="scientific">Sinanodonta woodiana</name>
    <name type="common">Chinese pond mussel</name>
    <name type="synonym">Anodonta woodiana</name>
    <dbReference type="NCBI Taxonomy" id="1069815"/>
    <lineage>
        <taxon>Eukaryota</taxon>
        <taxon>Metazoa</taxon>
        <taxon>Spiralia</taxon>
        <taxon>Lophotrochozoa</taxon>
        <taxon>Mollusca</taxon>
        <taxon>Bivalvia</taxon>
        <taxon>Autobranchia</taxon>
        <taxon>Heteroconchia</taxon>
        <taxon>Palaeoheterodonta</taxon>
        <taxon>Unionida</taxon>
        <taxon>Unionoidea</taxon>
        <taxon>Unionidae</taxon>
        <taxon>Unioninae</taxon>
        <taxon>Sinanodonta</taxon>
    </lineage>
</organism>
<dbReference type="InterPro" id="IPR002634">
    <property type="entry name" value="BolA"/>
</dbReference>
<dbReference type="Pfam" id="PF01722">
    <property type="entry name" value="BolA"/>
    <property type="match status" value="1"/>
</dbReference>
<comment type="caution">
    <text evidence="4">The sequence shown here is derived from an EMBL/GenBank/DDBJ whole genome shotgun (WGS) entry which is preliminary data.</text>
</comment>
<dbReference type="GO" id="GO:1990229">
    <property type="term" value="C:iron-sulfur cluster assembly complex"/>
    <property type="evidence" value="ECO:0007669"/>
    <property type="project" value="UniProtKB-ARBA"/>
</dbReference>
<evidence type="ECO:0000256" key="1">
    <source>
        <dbReference type="ARBA" id="ARBA00005578"/>
    </source>
</evidence>
<dbReference type="Gene3D" id="3.30.300.90">
    <property type="entry name" value="BolA-like"/>
    <property type="match status" value="1"/>
</dbReference>
<evidence type="ECO:0000313" key="4">
    <source>
        <dbReference type="EMBL" id="KAL3877919.1"/>
    </source>
</evidence>
<dbReference type="PIRSF" id="PIRSF003113">
    <property type="entry name" value="BolA"/>
    <property type="match status" value="1"/>
</dbReference>
<comment type="similarity">
    <text evidence="1 2">Belongs to the BolA/IbaG family.</text>
</comment>
<dbReference type="PANTHER" id="PTHR46229">
    <property type="entry name" value="BOLA TRANSCRIPTION REGULATOR"/>
    <property type="match status" value="1"/>
</dbReference>
<keyword evidence="5" id="KW-1185">Reference proteome</keyword>
<dbReference type="PANTHER" id="PTHR46229:SF2">
    <property type="entry name" value="BOLA-LIKE PROTEIN 1"/>
    <property type="match status" value="1"/>
</dbReference>
<accession>A0ABD3WVC5</accession>
<dbReference type="AlphaFoldDB" id="A0ABD3WVC5"/>
<dbReference type="Proteomes" id="UP001634394">
    <property type="component" value="Unassembled WGS sequence"/>
</dbReference>
<evidence type="ECO:0000256" key="3">
    <source>
        <dbReference type="SAM" id="MobiDB-lite"/>
    </source>
</evidence>
<evidence type="ECO:0000313" key="5">
    <source>
        <dbReference type="Proteomes" id="UP001634394"/>
    </source>
</evidence>
<sequence length="128" mass="14465">MKNVFSHCPRILAGLNRLMATQTNMTVEQTIRQKLQETFQPKFLEVINESYMHNVPKGSETHFKVVVVSEKFDSQPMIKRHRMVNEVLKDELSSGVHALSIMTKTPQQWNESGNNIGKSPPCRGGAGL</sequence>
<proteinExistence type="inferred from homology"/>
<evidence type="ECO:0000256" key="2">
    <source>
        <dbReference type="RuleBase" id="RU003860"/>
    </source>
</evidence>
<protein>
    <recommendedName>
        <fullName evidence="6">BolA-like protein DDB_G0274169</fullName>
    </recommendedName>
</protein>
<feature type="region of interest" description="Disordered" evidence="3">
    <location>
        <begin position="107"/>
        <end position="128"/>
    </location>
</feature>
<dbReference type="FunFam" id="3.30.300.90:FF:000001">
    <property type="entry name" value="Transcriptional regulator BolA"/>
    <property type="match status" value="1"/>
</dbReference>
<evidence type="ECO:0008006" key="6">
    <source>
        <dbReference type="Google" id="ProtNLM"/>
    </source>
</evidence>